<dbReference type="AlphaFoldDB" id="A0A4R7NUZ7"/>
<protein>
    <submittedName>
        <fullName evidence="5">Uncharacterized protein YcfJ</fullName>
    </submittedName>
</protein>
<dbReference type="OrthoDB" id="9132795at2"/>
<evidence type="ECO:0000256" key="2">
    <source>
        <dbReference type="ARBA" id="ARBA00023136"/>
    </source>
</evidence>
<organism evidence="5 6">
    <name type="scientific">Chromohalobacter marismortui</name>
    <dbReference type="NCBI Taxonomy" id="42055"/>
    <lineage>
        <taxon>Bacteria</taxon>
        <taxon>Pseudomonadati</taxon>
        <taxon>Pseudomonadota</taxon>
        <taxon>Gammaproteobacteria</taxon>
        <taxon>Oceanospirillales</taxon>
        <taxon>Halomonadaceae</taxon>
        <taxon>Chromohalobacter</taxon>
    </lineage>
</organism>
<dbReference type="PANTHER" id="PTHR35603:SF2">
    <property type="entry name" value="OUTER MEMBRANE LIPOPROTEIN"/>
    <property type="match status" value="1"/>
</dbReference>
<dbReference type="Pfam" id="PF05433">
    <property type="entry name" value="Rick_17kDa_Anti"/>
    <property type="match status" value="1"/>
</dbReference>
<dbReference type="InterPro" id="IPR051407">
    <property type="entry name" value="Bact_OM_lipoprot/Surf_antigen"/>
</dbReference>
<evidence type="ECO:0000259" key="4">
    <source>
        <dbReference type="Pfam" id="PF05433"/>
    </source>
</evidence>
<gene>
    <name evidence="5" type="ORF">C8E00_101376</name>
</gene>
<feature type="domain" description="Glycine zipper 2TM" evidence="4">
    <location>
        <begin position="73"/>
        <end position="113"/>
    </location>
</feature>
<evidence type="ECO:0000256" key="3">
    <source>
        <dbReference type="SAM" id="MobiDB-lite"/>
    </source>
</evidence>
<dbReference type="Proteomes" id="UP000295380">
    <property type="component" value="Unassembled WGS sequence"/>
</dbReference>
<dbReference type="GO" id="GO:0019867">
    <property type="term" value="C:outer membrane"/>
    <property type="evidence" value="ECO:0007669"/>
    <property type="project" value="InterPro"/>
</dbReference>
<evidence type="ECO:0000313" key="5">
    <source>
        <dbReference type="EMBL" id="TDU24984.1"/>
    </source>
</evidence>
<reference evidence="5 6" key="1">
    <citation type="submission" date="2019-03" db="EMBL/GenBank/DDBJ databases">
        <title>Genomic Encyclopedia of Type Strains, Phase IV (KMG-IV): sequencing the most valuable type-strain genomes for metagenomic binning, comparative biology and taxonomic classification.</title>
        <authorList>
            <person name="Goeker M."/>
        </authorList>
    </citation>
    <scope>NUCLEOTIDE SEQUENCE [LARGE SCALE GENOMIC DNA]</scope>
    <source>
        <strain evidence="5 6">DSM 6770</strain>
    </source>
</reference>
<name>A0A4R7NUZ7_9GAMM</name>
<dbReference type="InterPro" id="IPR008816">
    <property type="entry name" value="Gly_zipper_2TM_dom"/>
</dbReference>
<proteinExistence type="predicted"/>
<keyword evidence="6" id="KW-1185">Reference proteome</keyword>
<dbReference type="EMBL" id="SOBR01000001">
    <property type="protein sequence ID" value="TDU24984.1"/>
    <property type="molecule type" value="Genomic_DNA"/>
</dbReference>
<feature type="region of interest" description="Disordered" evidence="3">
    <location>
        <begin position="155"/>
        <end position="181"/>
    </location>
</feature>
<dbReference type="PANTHER" id="PTHR35603">
    <property type="match status" value="1"/>
</dbReference>
<evidence type="ECO:0000313" key="6">
    <source>
        <dbReference type="Proteomes" id="UP000295380"/>
    </source>
</evidence>
<feature type="compositionally biased region" description="Basic and acidic residues" evidence="3">
    <location>
        <begin position="171"/>
        <end position="181"/>
    </location>
</feature>
<comment type="caution">
    <text evidence="5">The sequence shown here is derived from an EMBL/GenBank/DDBJ whole genome shotgun (WGS) entry which is preliminary data.</text>
</comment>
<comment type="subcellular location">
    <subcellularLocation>
        <location evidence="1">Membrane</location>
    </subcellularLocation>
</comment>
<sequence>MNNPIIIGSAIAVLGIAGGVAVGAYQEFDSGPAYADIVDVAPIVEHQQVPREVCRDVTVTRRRPVQDEHQLAGSAIGGLVGGVVGNQFGGGSGKTLATVAGALGGVYAGNKVQERLQDGDTYTTTQRRCETVTDTRSRTVGFKVRYRVDGQAQEARLDERPVGERVPLSDGKPRWEEVTSS</sequence>
<dbReference type="NCBIfam" id="NF008437">
    <property type="entry name" value="PRK11280.1"/>
    <property type="match status" value="1"/>
</dbReference>
<evidence type="ECO:0000256" key="1">
    <source>
        <dbReference type="ARBA" id="ARBA00004370"/>
    </source>
</evidence>
<keyword evidence="2" id="KW-0472">Membrane</keyword>
<accession>A0A4R7NUZ7</accession>